<proteinExistence type="predicted"/>
<accession>A0AAF0F8D1</accession>
<evidence type="ECO:0000256" key="1">
    <source>
        <dbReference type="SAM" id="MobiDB-lite"/>
    </source>
</evidence>
<gene>
    <name evidence="3" type="ORF">MJAP1_003148</name>
</gene>
<protein>
    <submittedName>
        <fullName evidence="3">Uncharacterized protein</fullName>
    </submittedName>
</protein>
<name>A0AAF0F8D1_9BASI</name>
<dbReference type="RefSeq" id="XP_060123059.1">
    <property type="nucleotide sequence ID" value="XM_060267076.1"/>
</dbReference>
<feature type="compositionally biased region" description="Polar residues" evidence="1">
    <location>
        <begin position="65"/>
        <end position="78"/>
    </location>
</feature>
<dbReference type="GeneID" id="85226799"/>
<keyword evidence="4" id="KW-1185">Reference proteome</keyword>
<dbReference type="Proteomes" id="UP001217754">
    <property type="component" value="Chromosome 5"/>
</dbReference>
<sequence length="192" mass="19270">MKAWLALVALVALLVQLTAAQKDAAKSAYDSIAQGWAHATDNLGGAITTAVSDVNKGASKVVQGVQNHAESASTNAAPTSGAPVTVNAKDPNQSYSKAMGTLQTYGASANSLSQYASSKYSGNANAASSYVNSVSNSAKSSNTINAFNAEGSATGTSNPTAPNAGVRTVPMNSAMTGLAMTLCVLLAGTFFL</sequence>
<dbReference type="EMBL" id="CP119962">
    <property type="protein sequence ID" value="WFD40162.1"/>
    <property type="molecule type" value="Genomic_DNA"/>
</dbReference>
<feature type="signal peptide" evidence="2">
    <location>
        <begin position="1"/>
        <end position="20"/>
    </location>
</feature>
<feature type="chain" id="PRO_5042110057" evidence="2">
    <location>
        <begin position="21"/>
        <end position="192"/>
    </location>
</feature>
<organism evidence="3 4">
    <name type="scientific">Malassezia japonica</name>
    <dbReference type="NCBI Taxonomy" id="223818"/>
    <lineage>
        <taxon>Eukaryota</taxon>
        <taxon>Fungi</taxon>
        <taxon>Dikarya</taxon>
        <taxon>Basidiomycota</taxon>
        <taxon>Ustilaginomycotina</taxon>
        <taxon>Malasseziomycetes</taxon>
        <taxon>Malasseziales</taxon>
        <taxon>Malasseziaceae</taxon>
        <taxon>Malassezia</taxon>
    </lineage>
</organism>
<evidence type="ECO:0000256" key="2">
    <source>
        <dbReference type="SAM" id="SignalP"/>
    </source>
</evidence>
<reference evidence="3" key="1">
    <citation type="submission" date="2023-03" db="EMBL/GenBank/DDBJ databases">
        <title>Mating type loci evolution in Malassezia.</title>
        <authorList>
            <person name="Coelho M.A."/>
        </authorList>
    </citation>
    <scope>NUCLEOTIDE SEQUENCE</scope>
    <source>
        <strain evidence="3">CBS 9431</strain>
    </source>
</reference>
<keyword evidence="2" id="KW-0732">Signal</keyword>
<evidence type="ECO:0000313" key="3">
    <source>
        <dbReference type="EMBL" id="WFD40162.1"/>
    </source>
</evidence>
<feature type="region of interest" description="Disordered" evidence="1">
    <location>
        <begin position="65"/>
        <end position="90"/>
    </location>
</feature>
<dbReference type="AlphaFoldDB" id="A0AAF0F8D1"/>
<evidence type="ECO:0000313" key="4">
    <source>
        <dbReference type="Proteomes" id="UP001217754"/>
    </source>
</evidence>